<comment type="subcellular location">
    <subcellularLocation>
        <location evidence="1">Cell outer membrane</location>
    </subcellularLocation>
</comment>
<comment type="similarity">
    <text evidence="2">Belongs to the SusD family.</text>
</comment>
<evidence type="ECO:0000259" key="7">
    <source>
        <dbReference type="Pfam" id="PF14322"/>
    </source>
</evidence>
<evidence type="ECO:0000259" key="6">
    <source>
        <dbReference type="Pfam" id="PF07980"/>
    </source>
</evidence>
<evidence type="ECO:0000313" key="8">
    <source>
        <dbReference type="EMBL" id="RKD90327.1"/>
    </source>
</evidence>
<feature type="domain" description="SusD-like N-terminal" evidence="7">
    <location>
        <begin position="22"/>
        <end position="224"/>
    </location>
</feature>
<evidence type="ECO:0000256" key="2">
    <source>
        <dbReference type="ARBA" id="ARBA00006275"/>
    </source>
</evidence>
<dbReference type="PROSITE" id="PS51257">
    <property type="entry name" value="PROKAR_LIPOPROTEIN"/>
    <property type="match status" value="1"/>
</dbReference>
<dbReference type="OrthoDB" id="691231at2"/>
<dbReference type="Gene3D" id="1.25.40.390">
    <property type="match status" value="1"/>
</dbReference>
<accession>A0A419W4F3</accession>
<evidence type="ECO:0000313" key="9">
    <source>
        <dbReference type="Proteomes" id="UP000283387"/>
    </source>
</evidence>
<dbReference type="InterPro" id="IPR033985">
    <property type="entry name" value="SusD-like_N"/>
</dbReference>
<protein>
    <submittedName>
        <fullName evidence="8">Putative outer membrane starch-binding protein</fullName>
    </submittedName>
</protein>
<dbReference type="AlphaFoldDB" id="A0A419W4F3"/>
<keyword evidence="5" id="KW-0998">Cell outer membrane</keyword>
<keyword evidence="3" id="KW-0732">Signal</keyword>
<evidence type="ECO:0000256" key="3">
    <source>
        <dbReference type="ARBA" id="ARBA00022729"/>
    </source>
</evidence>
<sequence>MKKIFILFATVLFLASCSDDILDISPKDRIAEDAVWADEDLIKAYHTELYNVIPHGFNVQMQSKATDEVYATMSWGPGTIAQGTLTPDNVNDFFATWGGGCNLYVWDNAYEYIRKINVFMDQMAASEIDFEDKAMLIAEARFLRAYAYFMLIVRFDAVPIVDDVYELTSEFNFSRNTMDECVQYIEDDLSAAIPDLPEHYSASDSNFGRATQDVCQALLSRLYLYMASPLFNPSNDQQKWQKAADAAAALLNGNYSLFSDYTTLFNQPSGSANSELIFARNFSTTNSHSVAMNNLGRRWGAYGGWWASNGPSQNLVDDYDMLNGEPAFVEVDGVKTVNTASGYDPQDPYTDRDPRFDATIIHDGTLYHGAVHEMWVASDGNSWGYDSYKQSSDNPRGNYILKKFMPGDDIEISWQTPYTNPWIIFRLGEIYLNYAEAMFELGHEDVCREYMSMVRARVGMPEIPESVTGEDLRTRLYKERRVELAFEEHRYFDVRRWNVALDTENDPIYGMDIIKDVDTGEKSYSPVLLLERHFYEKMYFLPVGTDEIKKNNGSLEQTTGW</sequence>
<dbReference type="Proteomes" id="UP000283387">
    <property type="component" value="Unassembled WGS sequence"/>
</dbReference>
<dbReference type="GO" id="GO:0009279">
    <property type="term" value="C:cell outer membrane"/>
    <property type="evidence" value="ECO:0007669"/>
    <property type="project" value="UniProtKB-SubCell"/>
</dbReference>
<dbReference type="Pfam" id="PF07980">
    <property type="entry name" value="SusD_RagB"/>
    <property type="match status" value="1"/>
</dbReference>
<comment type="caution">
    <text evidence="8">The sequence shown here is derived from an EMBL/GenBank/DDBJ whole genome shotgun (WGS) entry which is preliminary data.</text>
</comment>
<name>A0A419W4F3_9BACT</name>
<dbReference type="SUPFAM" id="SSF48452">
    <property type="entry name" value="TPR-like"/>
    <property type="match status" value="1"/>
</dbReference>
<feature type="domain" description="RagB/SusD" evidence="6">
    <location>
        <begin position="275"/>
        <end position="561"/>
    </location>
</feature>
<evidence type="ECO:0000256" key="5">
    <source>
        <dbReference type="ARBA" id="ARBA00023237"/>
    </source>
</evidence>
<proteinExistence type="inferred from homology"/>
<dbReference type="RefSeq" id="WP_120274126.1">
    <property type="nucleotide sequence ID" value="NZ_RAPN01000001.1"/>
</dbReference>
<reference evidence="8 9" key="1">
    <citation type="submission" date="2018-09" db="EMBL/GenBank/DDBJ databases">
        <title>Genomic Encyclopedia of Archaeal and Bacterial Type Strains, Phase II (KMG-II): from individual species to whole genera.</title>
        <authorList>
            <person name="Goeker M."/>
        </authorList>
    </citation>
    <scope>NUCLEOTIDE SEQUENCE [LARGE SCALE GENOMIC DNA]</scope>
    <source>
        <strain evidence="8 9">DSM 27148</strain>
    </source>
</reference>
<organism evidence="8 9">
    <name type="scientific">Mangrovibacterium diazotrophicum</name>
    <dbReference type="NCBI Taxonomy" id="1261403"/>
    <lineage>
        <taxon>Bacteria</taxon>
        <taxon>Pseudomonadati</taxon>
        <taxon>Bacteroidota</taxon>
        <taxon>Bacteroidia</taxon>
        <taxon>Marinilabiliales</taxon>
        <taxon>Prolixibacteraceae</taxon>
        <taxon>Mangrovibacterium</taxon>
    </lineage>
</organism>
<keyword evidence="9" id="KW-1185">Reference proteome</keyword>
<evidence type="ECO:0000256" key="4">
    <source>
        <dbReference type="ARBA" id="ARBA00023136"/>
    </source>
</evidence>
<dbReference type="CDD" id="cd08977">
    <property type="entry name" value="SusD"/>
    <property type="match status" value="1"/>
</dbReference>
<dbReference type="InterPro" id="IPR012944">
    <property type="entry name" value="SusD_RagB_dom"/>
</dbReference>
<dbReference type="EMBL" id="RAPN01000001">
    <property type="protein sequence ID" value="RKD90327.1"/>
    <property type="molecule type" value="Genomic_DNA"/>
</dbReference>
<keyword evidence="4" id="KW-0472">Membrane</keyword>
<gene>
    <name evidence="8" type="ORF">BC643_0664</name>
</gene>
<dbReference type="InterPro" id="IPR011990">
    <property type="entry name" value="TPR-like_helical_dom_sf"/>
</dbReference>
<dbReference type="Pfam" id="PF14322">
    <property type="entry name" value="SusD-like_3"/>
    <property type="match status" value="1"/>
</dbReference>
<evidence type="ECO:0000256" key="1">
    <source>
        <dbReference type="ARBA" id="ARBA00004442"/>
    </source>
</evidence>